<organism evidence="2">
    <name type="scientific">marine sediment metagenome</name>
    <dbReference type="NCBI Taxonomy" id="412755"/>
    <lineage>
        <taxon>unclassified sequences</taxon>
        <taxon>metagenomes</taxon>
        <taxon>ecological metagenomes</taxon>
    </lineage>
</organism>
<gene>
    <name evidence="2" type="ORF">S01H4_54293</name>
</gene>
<sequence length="161" mass="17866">MNKSIDSYKVCLYMSEVEKDSNELLNILLLIVGVFFIVKGILDFLAWGGILVPVWLSDFATNPDTAAALSFFGSQGLISVALGFWCLVAGIGMFKEEEWAMGQALVVLSLMVVTGVSAIISWISAPASFDLTYWPNYIVIVAFIIGLIGFFWLLFTRKRYD</sequence>
<accession>X1DV62</accession>
<dbReference type="EMBL" id="BART01031228">
    <property type="protein sequence ID" value="GAH12100.1"/>
    <property type="molecule type" value="Genomic_DNA"/>
</dbReference>
<feature type="transmembrane region" description="Helical" evidence="1">
    <location>
        <begin position="24"/>
        <end position="47"/>
    </location>
</feature>
<protein>
    <submittedName>
        <fullName evidence="2">Uncharacterized protein</fullName>
    </submittedName>
</protein>
<name>X1DV62_9ZZZZ</name>
<feature type="transmembrane region" description="Helical" evidence="1">
    <location>
        <begin position="137"/>
        <end position="155"/>
    </location>
</feature>
<feature type="transmembrane region" description="Helical" evidence="1">
    <location>
        <begin position="104"/>
        <end position="125"/>
    </location>
</feature>
<comment type="caution">
    <text evidence="2">The sequence shown here is derived from an EMBL/GenBank/DDBJ whole genome shotgun (WGS) entry which is preliminary data.</text>
</comment>
<feature type="transmembrane region" description="Helical" evidence="1">
    <location>
        <begin position="67"/>
        <end position="92"/>
    </location>
</feature>
<dbReference type="AlphaFoldDB" id="X1DV62"/>
<evidence type="ECO:0000256" key="1">
    <source>
        <dbReference type="SAM" id="Phobius"/>
    </source>
</evidence>
<evidence type="ECO:0000313" key="2">
    <source>
        <dbReference type="EMBL" id="GAH12100.1"/>
    </source>
</evidence>
<keyword evidence="1" id="KW-1133">Transmembrane helix</keyword>
<keyword evidence="1" id="KW-0812">Transmembrane</keyword>
<reference evidence="2" key="1">
    <citation type="journal article" date="2014" name="Front. Microbiol.">
        <title>High frequency of phylogenetically diverse reductive dehalogenase-homologous genes in deep subseafloor sedimentary metagenomes.</title>
        <authorList>
            <person name="Kawai M."/>
            <person name="Futagami T."/>
            <person name="Toyoda A."/>
            <person name="Takaki Y."/>
            <person name="Nishi S."/>
            <person name="Hori S."/>
            <person name="Arai W."/>
            <person name="Tsubouchi T."/>
            <person name="Morono Y."/>
            <person name="Uchiyama I."/>
            <person name="Ito T."/>
            <person name="Fujiyama A."/>
            <person name="Inagaki F."/>
            <person name="Takami H."/>
        </authorList>
    </citation>
    <scope>NUCLEOTIDE SEQUENCE</scope>
    <source>
        <strain evidence="2">Expedition CK06-06</strain>
    </source>
</reference>
<proteinExistence type="predicted"/>
<keyword evidence="1" id="KW-0472">Membrane</keyword>